<evidence type="ECO:0000256" key="1">
    <source>
        <dbReference type="SAM" id="Phobius"/>
    </source>
</evidence>
<reference evidence="2 3" key="1">
    <citation type="submission" date="2020-09" db="EMBL/GenBank/DDBJ databases">
        <title>De no assembly of potato wild relative species, Solanum commersonii.</title>
        <authorList>
            <person name="Cho K."/>
        </authorList>
    </citation>
    <scope>NUCLEOTIDE SEQUENCE [LARGE SCALE GENOMIC DNA]</scope>
    <source>
        <strain evidence="2">LZ3.2</strain>
        <tissue evidence="2">Leaf</tissue>
    </source>
</reference>
<gene>
    <name evidence="2" type="ORF">H5410_005280</name>
</gene>
<sequence length="110" mass="12403">MTEKDMINQSTLVECSSLLVTMLLPNLLSVLMDLFRSFLLISILQGVKIGCFILKLGEVAKLNDQFLHQQQESNANVDTLVQLLTPSMPYLFLTLALPLKPFTFSLFCCF</sequence>
<keyword evidence="1" id="KW-0812">Transmembrane</keyword>
<feature type="transmembrane region" description="Helical" evidence="1">
    <location>
        <begin position="12"/>
        <end position="32"/>
    </location>
</feature>
<dbReference type="Proteomes" id="UP000824120">
    <property type="component" value="Chromosome 2"/>
</dbReference>
<protein>
    <submittedName>
        <fullName evidence="2">Uncharacterized protein</fullName>
    </submittedName>
</protein>
<proteinExistence type="predicted"/>
<organism evidence="2 3">
    <name type="scientific">Solanum commersonii</name>
    <name type="common">Commerson's wild potato</name>
    <name type="synonym">Commerson's nightshade</name>
    <dbReference type="NCBI Taxonomy" id="4109"/>
    <lineage>
        <taxon>Eukaryota</taxon>
        <taxon>Viridiplantae</taxon>
        <taxon>Streptophyta</taxon>
        <taxon>Embryophyta</taxon>
        <taxon>Tracheophyta</taxon>
        <taxon>Spermatophyta</taxon>
        <taxon>Magnoliopsida</taxon>
        <taxon>eudicotyledons</taxon>
        <taxon>Gunneridae</taxon>
        <taxon>Pentapetalae</taxon>
        <taxon>asterids</taxon>
        <taxon>lamiids</taxon>
        <taxon>Solanales</taxon>
        <taxon>Solanaceae</taxon>
        <taxon>Solanoideae</taxon>
        <taxon>Solaneae</taxon>
        <taxon>Solanum</taxon>
    </lineage>
</organism>
<keyword evidence="1" id="KW-1133">Transmembrane helix</keyword>
<dbReference type="AlphaFoldDB" id="A0A9J6A5Z2"/>
<dbReference type="EMBL" id="JACXVP010000002">
    <property type="protein sequence ID" value="KAG5620062.1"/>
    <property type="molecule type" value="Genomic_DNA"/>
</dbReference>
<keyword evidence="1" id="KW-0472">Membrane</keyword>
<comment type="caution">
    <text evidence="2">The sequence shown here is derived from an EMBL/GenBank/DDBJ whole genome shotgun (WGS) entry which is preliminary data.</text>
</comment>
<evidence type="ECO:0000313" key="2">
    <source>
        <dbReference type="EMBL" id="KAG5620062.1"/>
    </source>
</evidence>
<name>A0A9J6A5Z2_SOLCO</name>
<evidence type="ECO:0000313" key="3">
    <source>
        <dbReference type="Proteomes" id="UP000824120"/>
    </source>
</evidence>
<accession>A0A9J6A5Z2</accession>
<keyword evidence="3" id="KW-1185">Reference proteome</keyword>